<dbReference type="EMBL" id="MK500395">
    <property type="protein sequence ID" value="QBK88697.1"/>
    <property type="molecule type" value="Genomic_DNA"/>
</dbReference>
<feature type="transmembrane region" description="Helical" evidence="1">
    <location>
        <begin position="136"/>
        <end position="156"/>
    </location>
</feature>
<keyword evidence="1" id="KW-0472">Membrane</keyword>
<feature type="transmembrane region" description="Helical" evidence="1">
    <location>
        <begin position="27"/>
        <end position="47"/>
    </location>
</feature>
<protein>
    <submittedName>
        <fullName evidence="2">Uncharacterized protein</fullName>
    </submittedName>
</protein>
<feature type="transmembrane region" description="Helical" evidence="1">
    <location>
        <begin position="77"/>
        <end position="101"/>
    </location>
</feature>
<keyword evidence="1" id="KW-1133">Transmembrane helix</keyword>
<sequence>MLTRAIIIDGDKNISEQNIQIMVEHNATIKLSCISLTYLFAIINRLLVTYNSKWYWDITTCLLFLLTGYVTGTMRPLSVTTVLVLFINLVISNTTLLGDIYSNIYSKIKMSKWYWDGIFVLSLLLIGYITGTLSSLLLTVASIVGFVIGIFVILFITSAW</sequence>
<evidence type="ECO:0000256" key="1">
    <source>
        <dbReference type="SAM" id="Phobius"/>
    </source>
</evidence>
<accession>A0A481Z0V2</accession>
<keyword evidence="1" id="KW-0812">Transmembrane</keyword>
<name>A0A481Z0V2_9VIRU</name>
<proteinExistence type="predicted"/>
<reference evidence="2" key="1">
    <citation type="journal article" date="2019" name="MBio">
        <title>Virus Genomes from Deep Sea Sediments Expand the Ocean Megavirome and Support Independent Origins of Viral Gigantism.</title>
        <authorList>
            <person name="Backstrom D."/>
            <person name="Yutin N."/>
            <person name="Jorgensen S.L."/>
            <person name="Dharamshi J."/>
            <person name="Homa F."/>
            <person name="Zaremba-Niedwiedzka K."/>
            <person name="Spang A."/>
            <person name="Wolf Y.I."/>
            <person name="Koonin E.V."/>
            <person name="Ettema T.J."/>
        </authorList>
    </citation>
    <scope>NUCLEOTIDE SEQUENCE</scope>
</reference>
<feature type="transmembrane region" description="Helical" evidence="1">
    <location>
        <begin position="113"/>
        <end position="130"/>
    </location>
</feature>
<gene>
    <name evidence="2" type="ORF">LCMiAC01_03750</name>
</gene>
<feature type="transmembrane region" description="Helical" evidence="1">
    <location>
        <begin position="54"/>
        <end position="71"/>
    </location>
</feature>
<organism evidence="2">
    <name type="scientific">Mimivirus LCMiAC01</name>
    <dbReference type="NCBI Taxonomy" id="2506608"/>
    <lineage>
        <taxon>Viruses</taxon>
        <taxon>Varidnaviria</taxon>
        <taxon>Bamfordvirae</taxon>
        <taxon>Nucleocytoviricota</taxon>
        <taxon>Megaviricetes</taxon>
        <taxon>Imitervirales</taxon>
        <taxon>Mimiviridae</taxon>
        <taxon>Klosneuvirinae</taxon>
    </lineage>
</organism>
<evidence type="ECO:0000313" key="2">
    <source>
        <dbReference type="EMBL" id="QBK88697.1"/>
    </source>
</evidence>